<feature type="compositionally biased region" description="Low complexity" evidence="2">
    <location>
        <begin position="432"/>
        <end position="446"/>
    </location>
</feature>
<dbReference type="SUPFAM" id="SSF46689">
    <property type="entry name" value="Homeodomain-like"/>
    <property type="match status" value="1"/>
</dbReference>
<comment type="caution">
    <text evidence="4">The sequence shown here is derived from an EMBL/GenBank/DDBJ whole genome shotgun (WGS) entry which is preliminary data.</text>
</comment>
<name>A0ABD1EV27_HYPHA</name>
<proteinExistence type="predicted"/>
<evidence type="ECO:0000259" key="3">
    <source>
        <dbReference type="SMART" id="SM00717"/>
    </source>
</evidence>
<feature type="compositionally biased region" description="Basic and acidic residues" evidence="2">
    <location>
        <begin position="222"/>
        <end position="232"/>
    </location>
</feature>
<dbReference type="PANTHER" id="PTHR22929:SF0">
    <property type="entry name" value="TRANSCRIPTION FACTOR TFIIIB COMPONENT B'' HOMOLOG"/>
    <property type="match status" value="1"/>
</dbReference>
<feature type="compositionally biased region" description="Acidic residues" evidence="2">
    <location>
        <begin position="233"/>
        <end position="244"/>
    </location>
</feature>
<evidence type="ECO:0000313" key="5">
    <source>
        <dbReference type="Proteomes" id="UP001566132"/>
    </source>
</evidence>
<dbReference type="InterPro" id="IPR001005">
    <property type="entry name" value="SANT/Myb"/>
</dbReference>
<dbReference type="Proteomes" id="UP001566132">
    <property type="component" value="Unassembled WGS sequence"/>
</dbReference>
<feature type="compositionally biased region" description="Basic and acidic residues" evidence="2">
    <location>
        <begin position="394"/>
        <end position="411"/>
    </location>
</feature>
<feature type="compositionally biased region" description="Polar residues" evidence="2">
    <location>
        <begin position="70"/>
        <end position="89"/>
    </location>
</feature>
<protein>
    <recommendedName>
        <fullName evidence="3">Myb-like domain-containing protein</fullName>
    </recommendedName>
</protein>
<accession>A0ABD1EV27</accession>
<dbReference type="PANTHER" id="PTHR22929">
    <property type="entry name" value="RNA POLYMERASE III TRANSCRIPTION INITIATION FACTOR B"/>
    <property type="match status" value="1"/>
</dbReference>
<feature type="compositionally biased region" description="Low complexity" evidence="2">
    <location>
        <begin position="26"/>
        <end position="46"/>
    </location>
</feature>
<feature type="region of interest" description="Disordered" evidence="2">
    <location>
        <begin position="1"/>
        <end position="50"/>
    </location>
</feature>
<evidence type="ECO:0000313" key="4">
    <source>
        <dbReference type="EMBL" id="KAL1501569.1"/>
    </source>
</evidence>
<gene>
    <name evidence="4" type="ORF">ABEB36_006869</name>
</gene>
<evidence type="ECO:0000256" key="2">
    <source>
        <dbReference type="SAM" id="MobiDB-lite"/>
    </source>
</evidence>
<dbReference type="Pfam" id="PF15963">
    <property type="entry name" value="Myb_DNA-bind_7"/>
    <property type="match status" value="1"/>
</dbReference>
<feature type="region of interest" description="Disordered" evidence="2">
    <location>
        <begin position="394"/>
        <end position="462"/>
    </location>
</feature>
<dbReference type="InterPro" id="IPR039467">
    <property type="entry name" value="TFIIIB_B''_Myb"/>
</dbReference>
<feature type="region of interest" description="Disordered" evidence="2">
    <location>
        <begin position="63"/>
        <end position="172"/>
    </location>
</feature>
<dbReference type="SMART" id="SM00717">
    <property type="entry name" value="SANT"/>
    <property type="match status" value="1"/>
</dbReference>
<evidence type="ECO:0000256" key="1">
    <source>
        <dbReference type="ARBA" id="ARBA00004123"/>
    </source>
</evidence>
<organism evidence="4 5">
    <name type="scientific">Hypothenemus hampei</name>
    <name type="common">Coffee berry borer</name>
    <dbReference type="NCBI Taxonomy" id="57062"/>
    <lineage>
        <taxon>Eukaryota</taxon>
        <taxon>Metazoa</taxon>
        <taxon>Ecdysozoa</taxon>
        <taxon>Arthropoda</taxon>
        <taxon>Hexapoda</taxon>
        <taxon>Insecta</taxon>
        <taxon>Pterygota</taxon>
        <taxon>Neoptera</taxon>
        <taxon>Endopterygota</taxon>
        <taxon>Coleoptera</taxon>
        <taxon>Polyphaga</taxon>
        <taxon>Cucujiformia</taxon>
        <taxon>Curculionidae</taxon>
        <taxon>Scolytinae</taxon>
        <taxon>Hypothenemus</taxon>
    </lineage>
</organism>
<dbReference type="AlphaFoldDB" id="A0ABD1EV27"/>
<keyword evidence="5" id="KW-1185">Reference proteome</keyword>
<feature type="domain" description="Myb-like" evidence="3">
    <location>
        <begin position="302"/>
        <end position="350"/>
    </location>
</feature>
<feature type="region of interest" description="Disordered" evidence="2">
    <location>
        <begin position="222"/>
        <end position="249"/>
    </location>
</feature>
<comment type="subcellular location">
    <subcellularLocation>
        <location evidence="1">Nucleus</location>
    </subcellularLocation>
</comment>
<feature type="compositionally biased region" description="Acidic residues" evidence="2">
    <location>
        <begin position="447"/>
        <end position="458"/>
    </location>
</feature>
<dbReference type="InterPro" id="IPR009057">
    <property type="entry name" value="Homeodomain-like_sf"/>
</dbReference>
<dbReference type="EMBL" id="JBDJPC010000005">
    <property type="protein sequence ID" value="KAL1501569.1"/>
    <property type="molecule type" value="Genomic_DNA"/>
</dbReference>
<reference evidence="4 5" key="1">
    <citation type="submission" date="2024-05" db="EMBL/GenBank/DDBJ databases">
        <title>Genetic variation in Jamaican populations of the coffee berry borer (Hypothenemus hampei).</title>
        <authorList>
            <person name="Errbii M."/>
            <person name="Myrie A."/>
        </authorList>
    </citation>
    <scope>NUCLEOTIDE SEQUENCE [LARGE SCALE GENOMIC DNA]</scope>
    <source>
        <strain evidence="4">JA-Hopewell-2020-01-JO</strain>
        <tissue evidence="4">Whole body</tissue>
    </source>
</reference>
<sequence length="588" mass="66800">MASRRTRIKGIANIPQRKRPALNNETSTKTDTPTSQPSTPSASTTPKLVVESSSDFEILKSPLSVASLENHPTGTTPKSVVAENSSDTENPLPPASPSKFNRNRLKSISRLSFKKPAGTSESEDENRKYSRIRNNSVCSVISLYSEPPTPSGDSQKDMPVGSPKKVFRTEQSRKLAEARREFYKKFGANNPDKQKLKMIDLIFYNPVSNPMSQKPVINEKISEKKSEEKLPSEEIEEVEIESDESMPVPQIKIGPTGEIVLDEQSLVVENTEIAKQKEQIKNSKVINGDFATGYGIYKRVPRARAWTQTETLRFYKALNLIGTDFTVMAQLFPKRNRRELKTKFKKEERINRGLIDKALKEPCQYNFLDLKRELDVEQEEEAFLQKLREDELKKSKEERETKKKRKLENSNKDVPSTVPPKKHSSNTKSLNIISVIEDSTDISSDSTESDDSADEDFEPFLKPTRSGRVPKFNRRINDIEFFLSNMWVILRSKHFGQYCISSVDSNSDRLVPGQVVAVPEDDDSQKNFKVFMVTPNRKLTLLDLESDVIERLIKENNCIRMQAEEAKTLSDDTIVTKEIEPSVESLII</sequence>
<dbReference type="GO" id="GO:0005634">
    <property type="term" value="C:nucleus"/>
    <property type="evidence" value="ECO:0007669"/>
    <property type="project" value="UniProtKB-SubCell"/>
</dbReference>